<evidence type="ECO:0000313" key="3">
    <source>
        <dbReference type="WBParaSite" id="Pan_g153.t1"/>
    </source>
</evidence>
<dbReference type="Gene3D" id="1.20.1070.10">
    <property type="entry name" value="Rhodopsin 7-helix transmembrane proteins"/>
    <property type="match status" value="1"/>
</dbReference>
<evidence type="ECO:0000256" key="1">
    <source>
        <dbReference type="SAM" id="Phobius"/>
    </source>
</evidence>
<keyword evidence="1" id="KW-0812">Transmembrane</keyword>
<sequence>MLFASLHSKSTKFNWPLKIYAIHQLVISVLTIVYLIYLSVFWRPQNPVYDVYYLYFIGGIQNTFHIMSSLAVCALGIDRCLIVKFPTKNLTFIPLLG</sequence>
<keyword evidence="2" id="KW-1185">Reference proteome</keyword>
<feature type="transmembrane region" description="Helical" evidence="1">
    <location>
        <begin position="52"/>
        <end position="77"/>
    </location>
</feature>
<name>A0A7E4ZSX8_PANRE</name>
<protein>
    <submittedName>
        <fullName evidence="3">7TM_GPCR_Srx domain-containing protein</fullName>
    </submittedName>
</protein>
<dbReference type="SUPFAM" id="SSF81321">
    <property type="entry name" value="Family A G protein-coupled receptor-like"/>
    <property type="match status" value="1"/>
</dbReference>
<proteinExistence type="predicted"/>
<accession>A0A7E4ZSX8</accession>
<dbReference type="Proteomes" id="UP000492821">
    <property type="component" value="Unassembled WGS sequence"/>
</dbReference>
<dbReference type="WBParaSite" id="Pan_g153.t1">
    <property type="protein sequence ID" value="Pan_g153.t1"/>
    <property type="gene ID" value="Pan_g153"/>
</dbReference>
<organism evidence="2 3">
    <name type="scientific">Panagrellus redivivus</name>
    <name type="common">Microworm</name>
    <dbReference type="NCBI Taxonomy" id="6233"/>
    <lineage>
        <taxon>Eukaryota</taxon>
        <taxon>Metazoa</taxon>
        <taxon>Ecdysozoa</taxon>
        <taxon>Nematoda</taxon>
        <taxon>Chromadorea</taxon>
        <taxon>Rhabditida</taxon>
        <taxon>Tylenchina</taxon>
        <taxon>Panagrolaimomorpha</taxon>
        <taxon>Panagrolaimoidea</taxon>
        <taxon>Panagrolaimidae</taxon>
        <taxon>Panagrellus</taxon>
    </lineage>
</organism>
<evidence type="ECO:0000313" key="2">
    <source>
        <dbReference type="Proteomes" id="UP000492821"/>
    </source>
</evidence>
<keyword evidence="1" id="KW-1133">Transmembrane helix</keyword>
<feature type="transmembrane region" description="Helical" evidence="1">
    <location>
        <begin position="20"/>
        <end position="40"/>
    </location>
</feature>
<reference evidence="3" key="2">
    <citation type="submission" date="2020-10" db="UniProtKB">
        <authorList>
            <consortium name="WormBaseParasite"/>
        </authorList>
    </citation>
    <scope>IDENTIFICATION</scope>
</reference>
<dbReference type="AlphaFoldDB" id="A0A7E4ZSX8"/>
<reference evidence="2" key="1">
    <citation type="journal article" date="2013" name="Genetics">
        <title>The draft genome and transcriptome of Panagrellus redivivus are shaped by the harsh demands of a free-living lifestyle.</title>
        <authorList>
            <person name="Srinivasan J."/>
            <person name="Dillman A.R."/>
            <person name="Macchietto M.G."/>
            <person name="Heikkinen L."/>
            <person name="Lakso M."/>
            <person name="Fracchia K.M."/>
            <person name="Antoshechkin I."/>
            <person name="Mortazavi A."/>
            <person name="Wong G."/>
            <person name="Sternberg P.W."/>
        </authorList>
    </citation>
    <scope>NUCLEOTIDE SEQUENCE [LARGE SCALE GENOMIC DNA]</scope>
    <source>
        <strain evidence="2">MT8872</strain>
    </source>
</reference>
<keyword evidence="1" id="KW-0472">Membrane</keyword>